<dbReference type="Proteomes" id="UP000075430">
    <property type="component" value="Unassembled WGS sequence"/>
</dbReference>
<dbReference type="Gene3D" id="2.60.40.3350">
    <property type="match status" value="1"/>
</dbReference>
<dbReference type="AlphaFoldDB" id="A0A150F3I5"/>
<sequence>MANQDLVFDISKAHLEQINQQLIIGRVGDGGLKAVTVSVMSNGTPYDLTGKTVSFEGLKPDGTHIIDANGGIVLNEQGGIFRYVFPYQAFAAMGEYEQAFFKVSRGSQTDTTLEFKIKVLENKVEMGINSVSFISDFENLKAQLKQAYDDFLEQIKSDQDATQNIIESTKTTIQSLQEQLNTLNTKIKNSDIVTSGQYENDMRTLNDQISQFNSAVDNLGKSVSADLGEMKQKIDTAIVNKMDTTPVVLADIHDIISTGVYWYNSTTQNLPPKLNGDNANGFIFAVFSDQDNGLVTLQGSDWHIEKYQGAYRNWVSKSPVLLFSGSAKAGDTIKLAADISNFSYFLFEVHFKTDYYHVSTQRPVPVNTVFYINNAGLKSNGKGMYQDEIRLKYTDGKTLVVTECLSLDTEKMEISNPDIYISSIKGVF</sequence>
<evidence type="ECO:0000259" key="2">
    <source>
        <dbReference type="Pfam" id="PF10651"/>
    </source>
</evidence>
<dbReference type="EMBL" id="LSBA01000036">
    <property type="protein sequence ID" value="KXZ15293.1"/>
    <property type="molecule type" value="Genomic_DNA"/>
</dbReference>
<reference evidence="4" key="1">
    <citation type="submission" date="2016-02" db="EMBL/GenBank/DDBJ databases">
        <authorList>
            <person name="Dunlap C."/>
        </authorList>
    </citation>
    <scope>NUCLEOTIDE SEQUENCE [LARGE SCALE GENOMIC DNA]</scope>
    <source>
        <strain evidence="4">NRRL B-41092</strain>
    </source>
</reference>
<organism evidence="3 4">
    <name type="scientific">Bacillus nakamurai</name>
    <dbReference type="NCBI Taxonomy" id="1793963"/>
    <lineage>
        <taxon>Bacteria</taxon>
        <taxon>Bacillati</taxon>
        <taxon>Bacillota</taxon>
        <taxon>Bacilli</taxon>
        <taxon>Bacillales</taxon>
        <taxon>Bacillaceae</taxon>
        <taxon>Bacillus</taxon>
    </lineage>
</organism>
<feature type="coiled-coil region" evidence="1">
    <location>
        <begin position="134"/>
        <end position="193"/>
    </location>
</feature>
<protein>
    <submittedName>
        <fullName evidence="3">Phage infection protein</fullName>
    </submittedName>
</protein>
<evidence type="ECO:0000256" key="1">
    <source>
        <dbReference type="SAM" id="Coils"/>
    </source>
</evidence>
<keyword evidence="4" id="KW-1185">Reference proteome</keyword>
<dbReference type="RefSeq" id="WP_061522948.1">
    <property type="nucleotide sequence ID" value="NZ_JARLZY010000006.1"/>
</dbReference>
<evidence type="ECO:0000313" key="4">
    <source>
        <dbReference type="Proteomes" id="UP000075430"/>
    </source>
</evidence>
<dbReference type="OrthoDB" id="1884875at2"/>
<evidence type="ECO:0000313" key="3">
    <source>
        <dbReference type="EMBL" id="KXZ15293.1"/>
    </source>
</evidence>
<accession>A0A150F3I5</accession>
<dbReference type="Pfam" id="PF10651">
    <property type="entry name" value="BppU_N"/>
    <property type="match status" value="1"/>
</dbReference>
<name>A0A150F3I5_9BACI</name>
<feature type="domain" description="BppU N-terminal" evidence="2">
    <location>
        <begin position="3"/>
        <end position="146"/>
    </location>
</feature>
<keyword evidence="1" id="KW-0175">Coiled coil</keyword>
<gene>
    <name evidence="3" type="ORF">AXI58_03270</name>
</gene>
<dbReference type="STRING" id="1793963.AXI58_03270"/>
<proteinExistence type="predicted"/>
<dbReference type="InterPro" id="IPR018913">
    <property type="entry name" value="BppU_N"/>
</dbReference>
<comment type="caution">
    <text evidence="3">The sequence shown here is derived from an EMBL/GenBank/DDBJ whole genome shotgun (WGS) entry which is preliminary data.</text>
</comment>